<dbReference type="RefSeq" id="WP_231285512.1">
    <property type="nucleotide sequence ID" value="NZ_CP088091.1"/>
</dbReference>
<dbReference type="Proteomes" id="UP000542811">
    <property type="component" value="Unassembled WGS sequence"/>
</dbReference>
<dbReference type="InterPro" id="IPR014710">
    <property type="entry name" value="RmlC-like_jellyroll"/>
</dbReference>
<organism evidence="2 3">
    <name type="scientific">Rhizobium laguerreae</name>
    <dbReference type="NCBI Taxonomy" id="1076926"/>
    <lineage>
        <taxon>Bacteria</taxon>
        <taxon>Pseudomonadati</taxon>
        <taxon>Pseudomonadota</taxon>
        <taxon>Alphaproteobacteria</taxon>
        <taxon>Hyphomicrobiales</taxon>
        <taxon>Rhizobiaceae</taxon>
        <taxon>Rhizobium/Agrobacterium group</taxon>
        <taxon>Rhizobium</taxon>
    </lineage>
</organism>
<protein>
    <submittedName>
        <fullName evidence="2">Cupin superfamily protein</fullName>
    </submittedName>
</protein>
<evidence type="ECO:0000313" key="3">
    <source>
        <dbReference type="Proteomes" id="UP000542811"/>
    </source>
</evidence>
<dbReference type="Gene3D" id="2.60.120.10">
    <property type="entry name" value="Jelly Rolls"/>
    <property type="match status" value="1"/>
</dbReference>
<dbReference type="InterPro" id="IPR011051">
    <property type="entry name" value="RmlC_Cupin_sf"/>
</dbReference>
<dbReference type="Pfam" id="PF07883">
    <property type="entry name" value="Cupin_2"/>
    <property type="match status" value="1"/>
</dbReference>
<dbReference type="SUPFAM" id="SSF51182">
    <property type="entry name" value="RmlC-like cupins"/>
    <property type="match status" value="1"/>
</dbReference>
<comment type="caution">
    <text evidence="2">The sequence shown here is derived from an EMBL/GenBank/DDBJ whole genome shotgun (WGS) entry which is preliminary data.</text>
</comment>
<proteinExistence type="predicted"/>
<evidence type="ECO:0000259" key="1">
    <source>
        <dbReference type="Pfam" id="PF07883"/>
    </source>
</evidence>
<evidence type="ECO:0000313" key="2">
    <source>
        <dbReference type="EMBL" id="MBB3166364.1"/>
    </source>
</evidence>
<reference evidence="2 3" key="1">
    <citation type="submission" date="2020-08" db="EMBL/GenBank/DDBJ databases">
        <title>Genomic Encyclopedia of Type Strains, Phase III (KMG-III): the genomes of soil and plant-associated and newly described type strains.</title>
        <authorList>
            <person name="Whitman W."/>
        </authorList>
    </citation>
    <scope>NUCLEOTIDE SEQUENCE [LARGE SCALE GENOMIC DNA]</scope>
    <source>
        <strain evidence="2 3">CECT 8280</strain>
    </source>
</reference>
<feature type="domain" description="Cupin type-2" evidence="1">
    <location>
        <begin position="2"/>
        <end position="48"/>
    </location>
</feature>
<gene>
    <name evidence="2" type="ORF">FHS25_006881</name>
</gene>
<keyword evidence="3" id="KW-1185">Reference proteome</keyword>
<name>A0ABR6GJE1_9HYPH</name>
<sequence length="103" mass="11226">MVVVEGVLEAWLDGAWNRYKKGEVIDIASNVPHALRNSGHEEVALVLVTTPRMARFFDEISVSQAQADVTPERLAHIAKIAAAYGFWSASPEQQAAIGIVLPE</sequence>
<accession>A0ABR6GJE1</accession>
<dbReference type="EMBL" id="JACHXX010000016">
    <property type="protein sequence ID" value="MBB3166364.1"/>
    <property type="molecule type" value="Genomic_DNA"/>
</dbReference>
<dbReference type="InterPro" id="IPR013096">
    <property type="entry name" value="Cupin_2"/>
</dbReference>
<dbReference type="CDD" id="cd02209">
    <property type="entry name" value="cupin_XRE_C"/>
    <property type="match status" value="1"/>
</dbReference>